<evidence type="ECO:0000313" key="1">
    <source>
        <dbReference type="EnsemblMetazoa" id="OVOC1821.1"/>
    </source>
</evidence>
<accession>A0A8R1TP64</accession>
<dbReference type="EnsemblMetazoa" id="OVOC1821.1">
    <property type="protein sequence ID" value="OVOC1821.1"/>
    <property type="gene ID" value="WBGene00238630"/>
</dbReference>
<dbReference type="AlphaFoldDB" id="A0A8R1TP64"/>
<protein>
    <submittedName>
        <fullName evidence="1">Uncharacterized protein</fullName>
    </submittedName>
</protein>
<dbReference type="EMBL" id="CMVM020000057">
    <property type="status" value="NOT_ANNOTATED_CDS"/>
    <property type="molecule type" value="Genomic_DNA"/>
</dbReference>
<evidence type="ECO:0000313" key="2">
    <source>
        <dbReference type="Proteomes" id="UP000024404"/>
    </source>
</evidence>
<proteinExistence type="predicted"/>
<sequence length="99" mass="11554">MLLRNVKNFDILRMLKLQIFMSCNRFKFVTFGGSQNIFDSYLTERIYKSFITLSQNSSPEVKNRTGNGCPETNIQQQYPNINEAMLQSQLMITYEKGKV</sequence>
<organism evidence="1 2">
    <name type="scientific">Onchocerca volvulus</name>
    <dbReference type="NCBI Taxonomy" id="6282"/>
    <lineage>
        <taxon>Eukaryota</taxon>
        <taxon>Metazoa</taxon>
        <taxon>Ecdysozoa</taxon>
        <taxon>Nematoda</taxon>
        <taxon>Chromadorea</taxon>
        <taxon>Rhabditida</taxon>
        <taxon>Spirurina</taxon>
        <taxon>Spiruromorpha</taxon>
        <taxon>Filarioidea</taxon>
        <taxon>Onchocercidae</taxon>
        <taxon>Onchocerca</taxon>
    </lineage>
</organism>
<reference evidence="1" key="2">
    <citation type="submission" date="2022-06" db="UniProtKB">
        <authorList>
            <consortium name="EnsemblMetazoa"/>
        </authorList>
    </citation>
    <scope>IDENTIFICATION</scope>
</reference>
<name>A0A8R1TP64_ONCVO</name>
<dbReference type="Proteomes" id="UP000024404">
    <property type="component" value="Unassembled WGS sequence"/>
</dbReference>
<reference evidence="2" key="1">
    <citation type="submission" date="2013-10" db="EMBL/GenBank/DDBJ databases">
        <title>Genome sequencing of Onchocerca volvulus.</title>
        <authorList>
            <person name="Cotton J."/>
            <person name="Tsai J."/>
            <person name="Stanley E."/>
            <person name="Tracey A."/>
            <person name="Holroyd N."/>
            <person name="Lustigman S."/>
            <person name="Berriman M."/>
        </authorList>
    </citation>
    <scope>NUCLEOTIDE SEQUENCE</scope>
</reference>
<keyword evidence="2" id="KW-1185">Reference proteome</keyword>